<sequence length="111" mass="12291">MSTLVGLKNADPTIMGVSQSRGIQRLKEGLTPYLKPYGMTSTVGRVSRSQPSSLTREKDVKAPEGWDDPFSVIVEFADKDKAKEVHRVLQDDKQELKGQLGRYGVSRLGVE</sequence>
<comment type="caution">
    <text evidence="2">The sequence shown here is derived from an EMBL/GenBank/DDBJ whole genome shotgun (WGS) entry which is preliminary data.</text>
</comment>
<accession>A0AAJ0D8L3</accession>
<gene>
    <name evidence="2" type="ORF">LTR09_009655</name>
</gene>
<dbReference type="EMBL" id="JAWDJX010000043">
    <property type="protein sequence ID" value="KAK3049001.1"/>
    <property type="molecule type" value="Genomic_DNA"/>
</dbReference>
<organism evidence="2 3">
    <name type="scientific">Extremus antarcticus</name>
    <dbReference type="NCBI Taxonomy" id="702011"/>
    <lineage>
        <taxon>Eukaryota</taxon>
        <taxon>Fungi</taxon>
        <taxon>Dikarya</taxon>
        <taxon>Ascomycota</taxon>
        <taxon>Pezizomycotina</taxon>
        <taxon>Dothideomycetes</taxon>
        <taxon>Dothideomycetidae</taxon>
        <taxon>Mycosphaerellales</taxon>
        <taxon>Extremaceae</taxon>
        <taxon>Extremus</taxon>
    </lineage>
</organism>
<keyword evidence="3" id="KW-1185">Reference proteome</keyword>
<name>A0AAJ0D8L3_9PEZI</name>
<evidence type="ECO:0000256" key="1">
    <source>
        <dbReference type="SAM" id="MobiDB-lite"/>
    </source>
</evidence>
<evidence type="ECO:0000313" key="2">
    <source>
        <dbReference type="EMBL" id="KAK3049001.1"/>
    </source>
</evidence>
<dbReference type="AlphaFoldDB" id="A0AAJ0D8L3"/>
<protein>
    <submittedName>
        <fullName evidence="2">Uncharacterized protein</fullName>
    </submittedName>
</protein>
<feature type="compositionally biased region" description="Polar residues" evidence="1">
    <location>
        <begin position="40"/>
        <end position="54"/>
    </location>
</feature>
<proteinExistence type="predicted"/>
<reference evidence="2" key="1">
    <citation type="submission" date="2023-04" db="EMBL/GenBank/DDBJ databases">
        <title>Black Yeasts Isolated from many extreme environments.</title>
        <authorList>
            <person name="Coleine C."/>
            <person name="Stajich J.E."/>
            <person name="Selbmann L."/>
        </authorList>
    </citation>
    <scope>NUCLEOTIDE SEQUENCE</scope>
    <source>
        <strain evidence="2">CCFEE 5312</strain>
    </source>
</reference>
<dbReference type="Proteomes" id="UP001271007">
    <property type="component" value="Unassembled WGS sequence"/>
</dbReference>
<evidence type="ECO:0000313" key="3">
    <source>
        <dbReference type="Proteomes" id="UP001271007"/>
    </source>
</evidence>
<feature type="region of interest" description="Disordered" evidence="1">
    <location>
        <begin position="40"/>
        <end position="62"/>
    </location>
</feature>